<dbReference type="Gene3D" id="2.60.120.10">
    <property type="entry name" value="Jelly Rolls"/>
    <property type="match status" value="1"/>
</dbReference>
<dbReference type="GO" id="GO:0012505">
    <property type="term" value="C:endomembrane system"/>
    <property type="evidence" value="ECO:0007669"/>
    <property type="project" value="UniProtKB-SubCell"/>
</dbReference>
<dbReference type="PROSITE" id="PS50042">
    <property type="entry name" value="CNMP_BINDING_3"/>
    <property type="match status" value="1"/>
</dbReference>
<dbReference type="AlphaFoldDB" id="A0A6J4P306"/>
<keyword evidence="5 6" id="KW-0472">Membrane</keyword>
<proteinExistence type="inferred from homology"/>
<dbReference type="InterPro" id="IPR018488">
    <property type="entry name" value="cNMP-bd_CS"/>
</dbReference>
<dbReference type="PRINTS" id="PR00103">
    <property type="entry name" value="CAMPKINASE"/>
</dbReference>
<comment type="similarity">
    <text evidence="2">Belongs to the MscS (TC 1.A.23) family.</text>
</comment>
<evidence type="ECO:0000256" key="4">
    <source>
        <dbReference type="ARBA" id="ARBA00022989"/>
    </source>
</evidence>
<evidence type="ECO:0000256" key="5">
    <source>
        <dbReference type="ARBA" id="ARBA00023136"/>
    </source>
</evidence>
<dbReference type="InterPro" id="IPR010920">
    <property type="entry name" value="LSM_dom_sf"/>
</dbReference>
<evidence type="ECO:0000256" key="6">
    <source>
        <dbReference type="SAM" id="Phobius"/>
    </source>
</evidence>
<name>A0A6J4P306_9BACT</name>
<dbReference type="PANTHER" id="PTHR30221:SF1">
    <property type="entry name" value="SMALL-CONDUCTANCE MECHANOSENSITIVE CHANNEL"/>
    <property type="match status" value="1"/>
</dbReference>
<keyword evidence="3 6" id="KW-0812">Transmembrane</keyword>
<evidence type="ECO:0000256" key="3">
    <source>
        <dbReference type="ARBA" id="ARBA00022692"/>
    </source>
</evidence>
<dbReference type="GO" id="GO:0016020">
    <property type="term" value="C:membrane"/>
    <property type="evidence" value="ECO:0007669"/>
    <property type="project" value="InterPro"/>
</dbReference>
<dbReference type="PANTHER" id="PTHR30221">
    <property type="entry name" value="SMALL-CONDUCTANCE MECHANOSENSITIVE CHANNEL"/>
    <property type="match status" value="1"/>
</dbReference>
<evidence type="ECO:0000259" key="7">
    <source>
        <dbReference type="PROSITE" id="PS50042"/>
    </source>
</evidence>
<dbReference type="Pfam" id="PF00924">
    <property type="entry name" value="MS_channel_2nd"/>
    <property type="match status" value="1"/>
</dbReference>
<dbReference type="InterPro" id="IPR014710">
    <property type="entry name" value="RmlC-like_jellyroll"/>
</dbReference>
<keyword evidence="4 6" id="KW-1133">Transmembrane helix</keyword>
<dbReference type="SMART" id="SM00100">
    <property type="entry name" value="cNMP"/>
    <property type="match status" value="1"/>
</dbReference>
<gene>
    <name evidence="8" type="ORF">AVDCRST_MAG74-1747</name>
</gene>
<feature type="domain" description="Cyclic nucleotide-binding" evidence="7">
    <location>
        <begin position="338"/>
        <end position="457"/>
    </location>
</feature>
<dbReference type="Gene3D" id="1.10.287.1260">
    <property type="match status" value="1"/>
</dbReference>
<dbReference type="PROSITE" id="PS00888">
    <property type="entry name" value="CNMP_BINDING_1"/>
    <property type="match status" value="1"/>
</dbReference>
<evidence type="ECO:0000256" key="2">
    <source>
        <dbReference type="ARBA" id="ARBA00008017"/>
    </source>
</evidence>
<dbReference type="InterPro" id="IPR045275">
    <property type="entry name" value="MscS_archaea/bacteria_type"/>
</dbReference>
<organism evidence="8">
    <name type="scientific">uncultured Pyrinomonadaceae bacterium</name>
    <dbReference type="NCBI Taxonomy" id="2283094"/>
    <lineage>
        <taxon>Bacteria</taxon>
        <taxon>Pseudomonadati</taxon>
        <taxon>Acidobacteriota</taxon>
        <taxon>Blastocatellia</taxon>
        <taxon>Blastocatellales</taxon>
        <taxon>Pyrinomonadaceae</taxon>
        <taxon>environmental samples</taxon>
    </lineage>
</organism>
<comment type="subcellular location">
    <subcellularLocation>
        <location evidence="1">Endomembrane system</location>
        <topology evidence="1">Multi-pass membrane protein</topology>
    </subcellularLocation>
</comment>
<accession>A0A6J4P306</accession>
<feature type="transmembrane region" description="Helical" evidence="6">
    <location>
        <begin position="12"/>
        <end position="30"/>
    </location>
</feature>
<dbReference type="SUPFAM" id="SSF50182">
    <property type="entry name" value="Sm-like ribonucleoproteins"/>
    <property type="match status" value="1"/>
</dbReference>
<reference evidence="8" key="1">
    <citation type="submission" date="2020-02" db="EMBL/GenBank/DDBJ databases">
        <authorList>
            <person name="Meier V. D."/>
        </authorList>
    </citation>
    <scope>NUCLEOTIDE SEQUENCE</scope>
    <source>
        <strain evidence="8">AVDCRST_MAG74</strain>
    </source>
</reference>
<dbReference type="SUPFAM" id="SSF51206">
    <property type="entry name" value="cAMP-binding domain-like"/>
    <property type="match status" value="1"/>
</dbReference>
<dbReference type="SUPFAM" id="SSF82861">
    <property type="entry name" value="Mechanosensitive channel protein MscS (YggB), transmembrane region"/>
    <property type="match status" value="1"/>
</dbReference>
<dbReference type="InterPro" id="IPR011014">
    <property type="entry name" value="MscS_channel_TM-2"/>
</dbReference>
<dbReference type="Gene3D" id="2.30.30.60">
    <property type="match status" value="1"/>
</dbReference>
<dbReference type="InterPro" id="IPR023408">
    <property type="entry name" value="MscS_beta-dom_sf"/>
</dbReference>
<feature type="transmembrane region" description="Helical" evidence="6">
    <location>
        <begin position="100"/>
        <end position="121"/>
    </location>
</feature>
<dbReference type="InterPro" id="IPR000595">
    <property type="entry name" value="cNMP-bd_dom"/>
</dbReference>
<dbReference type="InterPro" id="IPR018490">
    <property type="entry name" value="cNMP-bd_dom_sf"/>
</dbReference>
<sequence length="491" mass="55904">METSKLRNKFIFFIVFAGIITLLLILFHFVEAPIKDYLTDFFGATDRRMGDTATVLFEHLFRILKIVLWMSLIVSIVRFVNHLVFSTALQRSNSYEISSLLRNVFSIIIYIVSFFVIFNSQYPNVDLAALFTTSTILGVIIGLALQDTLGNLFSGLAIQADQPFQIGDVISIPTKGEGVVEQVSWRGVQIRTFQNRLIVISNSVLGKEVVEVAPRDNLNARLVFFNTLYANSPTRTIQAVREVVRQIENVSQKIRPAVRVINLGDSGIEYEVKYWLEDYSKYNETDALIRQRIWYAFQRERIEFAYPTRTLHIETKPQENVFVETSSEIYERLSNVPIFAPLSDEETRKLADGSNLRVFAPGEAIVRQGQKGDSMFVVHRGAVDVQIKEAEATKNLRKLREGDFFGEMGLLTGEPRTATVLTDGETEILEINSLCLKPILEENPELVESLSRIVEERRQSFDKPEDKTMPTEIKDKASIFNSIKKFFGLAD</sequence>
<dbReference type="Gene3D" id="3.30.70.100">
    <property type="match status" value="1"/>
</dbReference>
<dbReference type="Pfam" id="PF21082">
    <property type="entry name" value="MS_channel_3rd"/>
    <property type="match status" value="1"/>
</dbReference>
<feature type="transmembrane region" description="Helical" evidence="6">
    <location>
        <begin position="127"/>
        <end position="145"/>
    </location>
</feature>
<dbReference type="PROSITE" id="PS00889">
    <property type="entry name" value="CNMP_BINDING_2"/>
    <property type="match status" value="1"/>
</dbReference>
<dbReference type="InterPro" id="IPR049278">
    <property type="entry name" value="MS_channel_C"/>
</dbReference>
<dbReference type="GO" id="GO:0008381">
    <property type="term" value="F:mechanosensitive monoatomic ion channel activity"/>
    <property type="evidence" value="ECO:0007669"/>
    <property type="project" value="InterPro"/>
</dbReference>
<dbReference type="EMBL" id="CADCUR010000148">
    <property type="protein sequence ID" value="CAA9402905.1"/>
    <property type="molecule type" value="Genomic_DNA"/>
</dbReference>
<protein>
    <submittedName>
        <fullName evidence="8">cAMP-binding proteins - catabolite gene activator and regulatory subunit of cAMP-dependent protein kinases</fullName>
    </submittedName>
</protein>
<dbReference type="CDD" id="cd00038">
    <property type="entry name" value="CAP_ED"/>
    <property type="match status" value="1"/>
</dbReference>
<dbReference type="InterPro" id="IPR006685">
    <property type="entry name" value="MscS_channel_2nd"/>
</dbReference>
<evidence type="ECO:0000313" key="8">
    <source>
        <dbReference type="EMBL" id="CAA9402905.1"/>
    </source>
</evidence>
<dbReference type="Pfam" id="PF00027">
    <property type="entry name" value="cNMP_binding"/>
    <property type="match status" value="1"/>
</dbReference>
<evidence type="ECO:0000256" key="1">
    <source>
        <dbReference type="ARBA" id="ARBA00004127"/>
    </source>
</evidence>
<feature type="transmembrane region" description="Helical" evidence="6">
    <location>
        <begin position="66"/>
        <end position="88"/>
    </location>
</feature>